<dbReference type="Pfam" id="PF20597">
    <property type="entry name" value="pAdhesive_15"/>
    <property type="match status" value="1"/>
</dbReference>
<evidence type="ECO:0000256" key="1">
    <source>
        <dbReference type="SAM" id="MobiDB-lite"/>
    </source>
</evidence>
<feature type="transmembrane region" description="Helical" evidence="2">
    <location>
        <begin position="475"/>
        <end position="494"/>
    </location>
</feature>
<keyword evidence="2" id="KW-0472">Membrane</keyword>
<evidence type="ECO:0000259" key="3">
    <source>
        <dbReference type="Pfam" id="PF20597"/>
    </source>
</evidence>
<reference evidence="4 5" key="1">
    <citation type="submission" date="2017-11" db="EMBL/GenBank/DDBJ databases">
        <title>Genomic Encyclopedia of Archaeal and Bacterial Type Strains, Phase II (KMG-II): From Individual Species to Whole Genera.</title>
        <authorList>
            <person name="Goeker M."/>
        </authorList>
    </citation>
    <scope>NUCLEOTIDE SEQUENCE [LARGE SCALE GENOMIC DNA]</scope>
    <source>
        <strain evidence="4 5">DSM 22413</strain>
    </source>
</reference>
<proteinExistence type="predicted"/>
<feature type="domain" description="Choice-of-anchor A" evidence="3">
    <location>
        <begin position="64"/>
        <end position="377"/>
    </location>
</feature>
<dbReference type="Proteomes" id="UP000231586">
    <property type="component" value="Unassembled WGS sequence"/>
</dbReference>
<feature type="compositionally biased region" description="Gly residues" evidence="1">
    <location>
        <begin position="452"/>
        <end position="466"/>
    </location>
</feature>
<evidence type="ECO:0000313" key="4">
    <source>
        <dbReference type="EMBL" id="PJI94083.1"/>
    </source>
</evidence>
<feature type="compositionally biased region" description="Low complexity" evidence="1">
    <location>
        <begin position="415"/>
        <end position="451"/>
    </location>
</feature>
<evidence type="ECO:0000313" key="5">
    <source>
        <dbReference type="Proteomes" id="UP000231586"/>
    </source>
</evidence>
<feature type="compositionally biased region" description="Low complexity" evidence="1">
    <location>
        <begin position="391"/>
        <end position="407"/>
    </location>
</feature>
<keyword evidence="2" id="KW-0812">Transmembrane</keyword>
<organism evidence="4 5">
    <name type="scientific">Luteimicrobium subarcticum</name>
    <dbReference type="NCBI Taxonomy" id="620910"/>
    <lineage>
        <taxon>Bacteria</taxon>
        <taxon>Bacillati</taxon>
        <taxon>Actinomycetota</taxon>
        <taxon>Actinomycetes</taxon>
        <taxon>Micrococcales</taxon>
        <taxon>Luteimicrobium</taxon>
    </lineage>
</organism>
<gene>
    <name evidence="4" type="ORF">CLV34_1568</name>
</gene>
<keyword evidence="5" id="KW-1185">Reference proteome</keyword>
<comment type="caution">
    <text evidence="4">The sequence shown here is derived from an EMBL/GenBank/DDBJ whole genome shotgun (WGS) entry which is preliminary data.</text>
</comment>
<dbReference type="AlphaFoldDB" id="A0A2M8WT28"/>
<name>A0A2M8WT28_9MICO</name>
<protein>
    <submittedName>
        <fullName evidence="4">Choice-of-anchor A domain-containing protein</fullName>
    </submittedName>
</protein>
<accession>A0A2M8WT28</accession>
<keyword evidence="2" id="KW-1133">Transmembrane helix</keyword>
<sequence length="501" mass="49754">MVRPAPGRAARRRQLQNGASVRSFPSVVRVLLPTAGAALVVPLVIGAVASSAGAATTVCPVLDTGGFTVLVQDDMTFGNAETEGSIGVGGDLTLSGAHALIHTSGLTPPGYDLPVVDGDPTRLLVGGTLVQSSTGTLKVTSRDDVTGADDHVGAVKMGDTTGLSLAARSDLDRLYVTDRGQDPAPWIDVDPAAGQTLDGDHAVTDPGAASVVTDLFPALLAQGRALQDGTGTDTAAGTATLAADGDRGVVTLTPGVVNVLRVSAADLDASTSLQFAGTTPSADTPFVVDVTGPDDLSVRIPPLRGEAMPGQPDADHPNPWAPYVTWNLTGARSAVVTGDLVTGSVLAPDVDLTLDANSPVEGQVVAKALVTAGGEIHTYLSAADCRPAPSPTDSTTTPATPTDSPTVTPTPPVTPTVTPTPTGSSTTTAPVTPTSTDTDLPLVVPTASAGTGTPGTGEGSDGGSSGGLAETGASLAPLGVGAVLVAAGAVLLVVRRRIATR</sequence>
<dbReference type="EMBL" id="PGTZ01000007">
    <property type="protein sequence ID" value="PJI94083.1"/>
    <property type="molecule type" value="Genomic_DNA"/>
</dbReference>
<dbReference type="NCBIfam" id="TIGR04215">
    <property type="entry name" value="choice_anch_A"/>
    <property type="match status" value="1"/>
</dbReference>
<dbReference type="InterPro" id="IPR026588">
    <property type="entry name" value="Choice_anch_A"/>
</dbReference>
<feature type="region of interest" description="Disordered" evidence="1">
    <location>
        <begin position="382"/>
        <end position="468"/>
    </location>
</feature>
<evidence type="ECO:0000256" key="2">
    <source>
        <dbReference type="SAM" id="Phobius"/>
    </source>
</evidence>